<accession>A0A6V7TQL7</accession>
<evidence type="ECO:0000313" key="3">
    <source>
        <dbReference type="Proteomes" id="UP000580250"/>
    </source>
</evidence>
<evidence type="ECO:0000313" key="2">
    <source>
        <dbReference type="EMBL" id="CAD2129561.1"/>
    </source>
</evidence>
<dbReference type="OrthoDB" id="8626508at2759"/>
<dbReference type="AlphaFoldDB" id="A0A6V7TQL7"/>
<organism evidence="2 3">
    <name type="scientific">Meloidogyne enterolobii</name>
    <name type="common">Root-knot nematode worm</name>
    <name type="synonym">Meloidogyne mayaguensis</name>
    <dbReference type="NCBI Taxonomy" id="390850"/>
    <lineage>
        <taxon>Eukaryota</taxon>
        <taxon>Metazoa</taxon>
        <taxon>Ecdysozoa</taxon>
        <taxon>Nematoda</taxon>
        <taxon>Chromadorea</taxon>
        <taxon>Rhabditida</taxon>
        <taxon>Tylenchina</taxon>
        <taxon>Tylenchomorpha</taxon>
        <taxon>Tylenchoidea</taxon>
        <taxon>Meloidogynidae</taxon>
        <taxon>Meloidogyninae</taxon>
        <taxon>Meloidogyne</taxon>
    </lineage>
</organism>
<dbReference type="Proteomes" id="UP000580250">
    <property type="component" value="Unassembled WGS sequence"/>
</dbReference>
<dbReference type="Pfam" id="PF02191">
    <property type="entry name" value="OLF"/>
    <property type="match status" value="1"/>
</dbReference>
<sequence>MRKRKSNSSSIIKWISPPSLINTRFDLKINSAVRHGNRWFMSEYGNSYTLLQFDNYTETTFDSNMDVDFSKKQKEFYSNFLPSSISFPSYIHTISEPFYGTDFTVGGVPGNEIFFYEMASNYNEEGVMIQSFNLNNGQKMKKLIYAENIPLYGNISPNQKTKEYSSIDFEFDQLPSPNSSSQNTFSILWVLYRPFSSSTTLSVLKLSPQTLEDLEHWEFKNINPAEMINAFVARGVLYKLIAEEGSTNKKIQLNIFKNGGGWEINKNSDISNVQYDSLSDSISVTENGKIYLLKLYRNKY</sequence>
<dbReference type="EMBL" id="CAJEWN010000008">
    <property type="protein sequence ID" value="CAD2129561.1"/>
    <property type="molecule type" value="Genomic_DNA"/>
</dbReference>
<proteinExistence type="predicted"/>
<gene>
    <name evidence="2" type="ORF">MENT_LOCUS2642</name>
</gene>
<name>A0A6V7TQL7_MELEN</name>
<protein>
    <recommendedName>
        <fullName evidence="1">Olfactomedin-like domain-containing protein</fullName>
    </recommendedName>
</protein>
<reference evidence="2 3" key="1">
    <citation type="submission" date="2020-08" db="EMBL/GenBank/DDBJ databases">
        <authorList>
            <person name="Koutsovoulos G."/>
            <person name="Danchin GJ E."/>
        </authorList>
    </citation>
    <scope>NUCLEOTIDE SEQUENCE [LARGE SCALE GENOMIC DNA]</scope>
</reference>
<evidence type="ECO:0000259" key="1">
    <source>
        <dbReference type="Pfam" id="PF02191"/>
    </source>
</evidence>
<dbReference type="InterPro" id="IPR003112">
    <property type="entry name" value="Olfac-like_dom"/>
</dbReference>
<comment type="caution">
    <text evidence="2">The sequence shown here is derived from an EMBL/GenBank/DDBJ whole genome shotgun (WGS) entry which is preliminary data.</text>
</comment>
<feature type="domain" description="Olfactomedin-like" evidence="1">
    <location>
        <begin position="91"/>
        <end position="252"/>
    </location>
</feature>